<accession>G4YEK9</accession>
<evidence type="ECO:0008006" key="3">
    <source>
        <dbReference type="Google" id="ProtNLM"/>
    </source>
</evidence>
<dbReference type="Proteomes" id="UP000002640">
    <property type="component" value="Unassembled WGS sequence"/>
</dbReference>
<dbReference type="GeneID" id="20650696"/>
<sequence>MASLKELDIVKPILEKFGELSGLHVQPQKSVLIGLNTAKAPSRWQGFAVQEPTATSRQLGYWVGTHDSTELNWAIRLENIQRRLRIATTMGNSVVQRVTLFNAIALPAILCTGRQYVPSKATLQELTRLQKGFVWSATTRTEPVKPK</sequence>
<protein>
    <recommendedName>
        <fullName evidence="3">Reverse transcriptase domain-containing protein</fullName>
    </recommendedName>
</protein>
<evidence type="ECO:0000313" key="1">
    <source>
        <dbReference type="EMBL" id="EGZ27286.1"/>
    </source>
</evidence>
<dbReference type="RefSeq" id="XP_009514561.1">
    <property type="nucleotide sequence ID" value="XM_009516266.1"/>
</dbReference>
<feature type="non-terminal residue" evidence="1">
    <location>
        <position position="147"/>
    </location>
</feature>
<keyword evidence="2" id="KW-1185">Reference proteome</keyword>
<dbReference type="EMBL" id="JH159151">
    <property type="protein sequence ID" value="EGZ27286.1"/>
    <property type="molecule type" value="Genomic_DNA"/>
</dbReference>
<organism evidence="1 2">
    <name type="scientific">Phytophthora sojae (strain P6497)</name>
    <name type="common">Soybean stem and root rot agent</name>
    <name type="synonym">Phytophthora megasperma f. sp. glycines</name>
    <dbReference type="NCBI Taxonomy" id="1094619"/>
    <lineage>
        <taxon>Eukaryota</taxon>
        <taxon>Sar</taxon>
        <taxon>Stramenopiles</taxon>
        <taxon>Oomycota</taxon>
        <taxon>Peronosporomycetes</taxon>
        <taxon>Peronosporales</taxon>
        <taxon>Peronosporaceae</taxon>
        <taxon>Phytophthora</taxon>
    </lineage>
</organism>
<dbReference type="KEGG" id="psoj:PHYSODRAFT_379936"/>
<name>G4YEK9_PHYSP</name>
<reference evidence="1 2" key="1">
    <citation type="journal article" date="2006" name="Science">
        <title>Phytophthora genome sequences uncover evolutionary origins and mechanisms of pathogenesis.</title>
        <authorList>
            <person name="Tyler B.M."/>
            <person name="Tripathy S."/>
            <person name="Zhang X."/>
            <person name="Dehal P."/>
            <person name="Jiang R.H."/>
            <person name="Aerts A."/>
            <person name="Arredondo F.D."/>
            <person name="Baxter L."/>
            <person name="Bensasson D."/>
            <person name="Beynon J.L."/>
            <person name="Chapman J."/>
            <person name="Damasceno C.M."/>
            <person name="Dorrance A.E."/>
            <person name="Dou D."/>
            <person name="Dickerman A.W."/>
            <person name="Dubchak I.L."/>
            <person name="Garbelotto M."/>
            <person name="Gijzen M."/>
            <person name="Gordon S.G."/>
            <person name="Govers F."/>
            <person name="Grunwald N.J."/>
            <person name="Huang W."/>
            <person name="Ivors K.L."/>
            <person name="Jones R.W."/>
            <person name="Kamoun S."/>
            <person name="Krampis K."/>
            <person name="Lamour K.H."/>
            <person name="Lee M.K."/>
            <person name="McDonald W.H."/>
            <person name="Medina M."/>
            <person name="Meijer H.J."/>
            <person name="Nordberg E.K."/>
            <person name="Maclean D.J."/>
            <person name="Ospina-Giraldo M.D."/>
            <person name="Morris P.F."/>
            <person name="Phuntumart V."/>
            <person name="Putnam N.H."/>
            <person name="Rash S."/>
            <person name="Rose J.K."/>
            <person name="Sakihama Y."/>
            <person name="Salamov A.A."/>
            <person name="Savidor A."/>
            <person name="Scheuring C.F."/>
            <person name="Smith B.M."/>
            <person name="Sobral B.W."/>
            <person name="Terry A."/>
            <person name="Torto-Alalibo T.A."/>
            <person name="Win J."/>
            <person name="Xu Z."/>
            <person name="Zhang H."/>
            <person name="Grigoriev I.V."/>
            <person name="Rokhsar D.S."/>
            <person name="Boore J.L."/>
        </authorList>
    </citation>
    <scope>NUCLEOTIDE SEQUENCE [LARGE SCALE GENOMIC DNA]</scope>
    <source>
        <strain evidence="1 2">P6497</strain>
    </source>
</reference>
<evidence type="ECO:0000313" key="2">
    <source>
        <dbReference type="Proteomes" id="UP000002640"/>
    </source>
</evidence>
<proteinExistence type="predicted"/>
<dbReference type="InParanoid" id="G4YEK9"/>
<gene>
    <name evidence="1" type="ORF">PHYSODRAFT_379936</name>
</gene>
<dbReference type="AlphaFoldDB" id="G4YEK9"/>